<evidence type="ECO:0000313" key="1">
    <source>
        <dbReference type="EMBL" id="GFR72434.1"/>
    </source>
</evidence>
<dbReference type="EMBL" id="BMAT01011413">
    <property type="protein sequence ID" value="GFR72434.1"/>
    <property type="molecule type" value="Genomic_DNA"/>
</dbReference>
<reference evidence="1 2" key="1">
    <citation type="journal article" date="2021" name="Elife">
        <title>Chloroplast acquisition without the gene transfer in kleptoplastic sea slugs, Plakobranchus ocellatus.</title>
        <authorList>
            <person name="Maeda T."/>
            <person name="Takahashi S."/>
            <person name="Yoshida T."/>
            <person name="Shimamura S."/>
            <person name="Takaki Y."/>
            <person name="Nagai Y."/>
            <person name="Toyoda A."/>
            <person name="Suzuki Y."/>
            <person name="Arimoto A."/>
            <person name="Ishii H."/>
            <person name="Satoh N."/>
            <person name="Nishiyama T."/>
            <person name="Hasebe M."/>
            <person name="Maruyama T."/>
            <person name="Minagawa J."/>
            <person name="Obokata J."/>
            <person name="Shigenobu S."/>
        </authorList>
    </citation>
    <scope>NUCLEOTIDE SEQUENCE [LARGE SCALE GENOMIC DNA]</scope>
</reference>
<organism evidence="1 2">
    <name type="scientific">Elysia marginata</name>
    <dbReference type="NCBI Taxonomy" id="1093978"/>
    <lineage>
        <taxon>Eukaryota</taxon>
        <taxon>Metazoa</taxon>
        <taxon>Spiralia</taxon>
        <taxon>Lophotrochozoa</taxon>
        <taxon>Mollusca</taxon>
        <taxon>Gastropoda</taxon>
        <taxon>Heterobranchia</taxon>
        <taxon>Euthyneura</taxon>
        <taxon>Panpulmonata</taxon>
        <taxon>Sacoglossa</taxon>
        <taxon>Placobranchoidea</taxon>
        <taxon>Plakobranchidae</taxon>
        <taxon>Elysia</taxon>
    </lineage>
</organism>
<keyword evidence="2" id="KW-1185">Reference proteome</keyword>
<dbReference type="Proteomes" id="UP000762676">
    <property type="component" value="Unassembled WGS sequence"/>
</dbReference>
<comment type="caution">
    <text evidence="1">The sequence shown here is derived from an EMBL/GenBank/DDBJ whole genome shotgun (WGS) entry which is preliminary data.</text>
</comment>
<gene>
    <name evidence="1" type="ORF">ElyMa_005705700</name>
</gene>
<protein>
    <submittedName>
        <fullName evidence="1">Uncharacterized protein</fullName>
    </submittedName>
</protein>
<proteinExistence type="predicted"/>
<accession>A0AAV4FGI6</accession>
<dbReference type="AlphaFoldDB" id="A0AAV4FGI6"/>
<sequence length="53" mass="6063">MSVVYMSILGQVVTRIKVLDLVIQMVGQRPMLIIQIDINLYRLQHCTKGMMDG</sequence>
<name>A0AAV4FGI6_9GAST</name>
<evidence type="ECO:0000313" key="2">
    <source>
        <dbReference type="Proteomes" id="UP000762676"/>
    </source>
</evidence>